<sequence length="305" mass="32891">MSSSVLPSISAPAPGRALLRRLWAHGPIRWSSLLLLLLLVLVVGAPWFGTLLPDAMDPANANLPMFTRALFNDLSGDSYEHLFLLGTDAMGRDLWSRMLYGGRISLTVGAVVALFSLLLGSLVGLVSGYFRRVDMLLMRCMDGLMAIPAMIFAISLVAIFGARLSTLLVAITIPEIPRVARLVRSVVLGVREEAYVEAAVALATPTLKILRRHILPNAIAPLIIQGTYICAAAILIESSLSFLGLGLSAEEATWGSIMAEGRSQFNQHPNVVLLPGVLLALTVLAVNMLGDGLRDRLDPKFNKRT</sequence>
<dbReference type="PROSITE" id="PS50928">
    <property type="entry name" value="ABC_TM1"/>
    <property type="match status" value="1"/>
</dbReference>
<comment type="subcellular location">
    <subcellularLocation>
        <location evidence="1 7">Cell membrane</location>
        <topology evidence="1 7">Multi-pass membrane protein</topology>
    </subcellularLocation>
</comment>
<dbReference type="RefSeq" id="WP_345919213.1">
    <property type="nucleotide sequence ID" value="NZ_JBDIVE010000003.1"/>
</dbReference>
<evidence type="ECO:0000256" key="2">
    <source>
        <dbReference type="ARBA" id="ARBA00022448"/>
    </source>
</evidence>
<proteinExistence type="inferred from homology"/>
<comment type="similarity">
    <text evidence="7">Belongs to the binding-protein-dependent transport system permease family.</text>
</comment>
<feature type="transmembrane region" description="Helical" evidence="7">
    <location>
        <begin position="269"/>
        <end position="290"/>
    </location>
</feature>
<evidence type="ECO:0000313" key="10">
    <source>
        <dbReference type="Proteomes" id="UP001410394"/>
    </source>
</evidence>
<dbReference type="EMBL" id="JBDIVE010000003">
    <property type="protein sequence ID" value="MEN3068445.1"/>
    <property type="molecule type" value="Genomic_DNA"/>
</dbReference>
<gene>
    <name evidence="9" type="ORF">ABDB84_08135</name>
</gene>
<keyword evidence="10" id="KW-1185">Reference proteome</keyword>
<keyword evidence="6 7" id="KW-0472">Membrane</keyword>
<feature type="transmembrane region" description="Helical" evidence="7">
    <location>
        <begin position="151"/>
        <end position="174"/>
    </location>
</feature>
<feature type="transmembrane region" description="Helical" evidence="7">
    <location>
        <begin position="104"/>
        <end position="130"/>
    </location>
</feature>
<keyword evidence="3" id="KW-1003">Cell membrane</keyword>
<comment type="caution">
    <text evidence="9">The sequence shown here is derived from an EMBL/GenBank/DDBJ whole genome shotgun (WGS) entry which is preliminary data.</text>
</comment>
<feature type="domain" description="ABC transmembrane type-1" evidence="8">
    <location>
        <begin position="106"/>
        <end position="290"/>
    </location>
</feature>
<feature type="transmembrane region" description="Helical" evidence="7">
    <location>
        <begin position="30"/>
        <end position="48"/>
    </location>
</feature>
<name>A0ABU9YXJ9_9RHOO</name>
<evidence type="ECO:0000313" key="9">
    <source>
        <dbReference type="EMBL" id="MEN3068445.1"/>
    </source>
</evidence>
<evidence type="ECO:0000256" key="5">
    <source>
        <dbReference type="ARBA" id="ARBA00022989"/>
    </source>
</evidence>
<accession>A0ABU9YXJ9</accession>
<dbReference type="InterPro" id="IPR000515">
    <property type="entry name" value="MetI-like"/>
</dbReference>
<feature type="transmembrane region" description="Helical" evidence="7">
    <location>
        <begin position="222"/>
        <end position="249"/>
    </location>
</feature>
<dbReference type="Pfam" id="PF00528">
    <property type="entry name" value="BPD_transp_1"/>
    <property type="match status" value="1"/>
</dbReference>
<dbReference type="PANTHER" id="PTHR43386:SF6">
    <property type="entry name" value="ABC TRANSPORTER PERMEASE PROTEIN"/>
    <property type="match status" value="1"/>
</dbReference>
<dbReference type="PANTHER" id="PTHR43386">
    <property type="entry name" value="OLIGOPEPTIDE TRANSPORT SYSTEM PERMEASE PROTEIN APPC"/>
    <property type="match status" value="1"/>
</dbReference>
<organism evidence="9 10">
    <name type="scientific">Uliginosibacterium sediminicola</name>
    <dbReference type="NCBI Taxonomy" id="2024550"/>
    <lineage>
        <taxon>Bacteria</taxon>
        <taxon>Pseudomonadati</taxon>
        <taxon>Pseudomonadota</taxon>
        <taxon>Betaproteobacteria</taxon>
        <taxon>Rhodocyclales</taxon>
        <taxon>Zoogloeaceae</taxon>
        <taxon>Uliginosibacterium</taxon>
    </lineage>
</organism>
<dbReference type="InterPro" id="IPR035906">
    <property type="entry name" value="MetI-like_sf"/>
</dbReference>
<keyword evidence="4 7" id="KW-0812">Transmembrane</keyword>
<evidence type="ECO:0000256" key="6">
    <source>
        <dbReference type="ARBA" id="ARBA00023136"/>
    </source>
</evidence>
<dbReference type="CDD" id="cd06261">
    <property type="entry name" value="TM_PBP2"/>
    <property type="match status" value="1"/>
</dbReference>
<reference evidence="9 10" key="1">
    <citation type="journal article" date="2018" name="Int. J. Syst. Evol. Microbiol.">
        <title>Uliginosibacterium sediminicola sp. nov., isolated from freshwater sediment.</title>
        <authorList>
            <person name="Hwang W.M."/>
            <person name="Kim S.M."/>
            <person name="Kang K."/>
            <person name="Ahn T.Y."/>
        </authorList>
    </citation>
    <scope>NUCLEOTIDE SEQUENCE [LARGE SCALE GENOMIC DNA]</scope>
    <source>
        <strain evidence="9 10">M1-21</strain>
    </source>
</reference>
<dbReference type="SUPFAM" id="SSF161098">
    <property type="entry name" value="MetI-like"/>
    <property type="match status" value="1"/>
</dbReference>
<dbReference type="InterPro" id="IPR050366">
    <property type="entry name" value="BP-dependent_transpt_permease"/>
</dbReference>
<evidence type="ECO:0000256" key="3">
    <source>
        <dbReference type="ARBA" id="ARBA00022475"/>
    </source>
</evidence>
<keyword evidence="2 7" id="KW-0813">Transport</keyword>
<evidence type="ECO:0000259" key="8">
    <source>
        <dbReference type="PROSITE" id="PS50928"/>
    </source>
</evidence>
<keyword evidence="5 7" id="KW-1133">Transmembrane helix</keyword>
<evidence type="ECO:0000256" key="4">
    <source>
        <dbReference type="ARBA" id="ARBA00022692"/>
    </source>
</evidence>
<protein>
    <submittedName>
        <fullName evidence="9">ABC transporter permease</fullName>
    </submittedName>
</protein>
<evidence type="ECO:0000256" key="7">
    <source>
        <dbReference type="RuleBase" id="RU363032"/>
    </source>
</evidence>
<evidence type="ECO:0000256" key="1">
    <source>
        <dbReference type="ARBA" id="ARBA00004651"/>
    </source>
</evidence>
<dbReference type="Proteomes" id="UP001410394">
    <property type="component" value="Unassembled WGS sequence"/>
</dbReference>
<dbReference type="Gene3D" id="1.10.3720.10">
    <property type="entry name" value="MetI-like"/>
    <property type="match status" value="1"/>
</dbReference>